<keyword evidence="7" id="KW-0378">Hydrolase</keyword>
<feature type="transmembrane region" description="Helical" evidence="5">
    <location>
        <begin position="48"/>
        <end position="69"/>
    </location>
</feature>
<evidence type="ECO:0000256" key="5">
    <source>
        <dbReference type="SAM" id="Phobius"/>
    </source>
</evidence>
<keyword evidence="7" id="KW-0645">Protease</keyword>
<dbReference type="Proteomes" id="UP000582643">
    <property type="component" value="Unassembled WGS sequence"/>
</dbReference>
<dbReference type="InterPro" id="IPR035952">
    <property type="entry name" value="Rhomboid-like_sf"/>
</dbReference>
<evidence type="ECO:0000256" key="1">
    <source>
        <dbReference type="ARBA" id="ARBA00004141"/>
    </source>
</evidence>
<organism evidence="7 8">
    <name type="scientific">Streptomyces nymphaeiformis</name>
    <dbReference type="NCBI Taxonomy" id="2663842"/>
    <lineage>
        <taxon>Bacteria</taxon>
        <taxon>Bacillati</taxon>
        <taxon>Actinomycetota</taxon>
        <taxon>Actinomycetes</taxon>
        <taxon>Kitasatosporales</taxon>
        <taxon>Streptomycetaceae</taxon>
        <taxon>Streptomyces</taxon>
    </lineage>
</organism>
<dbReference type="GO" id="GO:0006508">
    <property type="term" value="P:proteolysis"/>
    <property type="evidence" value="ECO:0007669"/>
    <property type="project" value="UniProtKB-KW"/>
</dbReference>
<dbReference type="Gene3D" id="1.20.1540.10">
    <property type="entry name" value="Rhomboid-like"/>
    <property type="match status" value="1"/>
</dbReference>
<dbReference type="GO" id="GO:0016020">
    <property type="term" value="C:membrane"/>
    <property type="evidence" value="ECO:0007669"/>
    <property type="project" value="UniProtKB-SubCell"/>
</dbReference>
<dbReference type="EMBL" id="JACHJY010000002">
    <property type="protein sequence ID" value="MBB4981013.1"/>
    <property type="molecule type" value="Genomic_DNA"/>
</dbReference>
<feature type="domain" description="Peptidase S54 rhomboid" evidence="6">
    <location>
        <begin position="82"/>
        <end position="208"/>
    </location>
</feature>
<dbReference type="GO" id="GO:0004252">
    <property type="term" value="F:serine-type endopeptidase activity"/>
    <property type="evidence" value="ECO:0007669"/>
    <property type="project" value="InterPro"/>
</dbReference>
<feature type="transmembrane region" description="Helical" evidence="5">
    <location>
        <begin position="124"/>
        <end position="145"/>
    </location>
</feature>
<sequence>MNMHSVLLYGCAVVVIVSGIQLLATLATKGCEEMSPPLALLRAWRHPLPRVATGLVATMVVLGVAQTAAPAMIDALERHPHGAWWRAVTALMVQSSGWFQLLFNLAALAMVAPLAERQFGSWRTLLVFTASGVTAQAVSMAGWSLQGGGDSVAICGLVGALATWYAARGSVVALRRVALVIPAAGLVLCLLTNNHGVGLLVGSALGVGLATPARPPLAV</sequence>
<proteinExistence type="predicted"/>
<dbReference type="RefSeq" id="WP_184930520.1">
    <property type="nucleotide sequence ID" value="NZ_JACHJY010000002.1"/>
</dbReference>
<evidence type="ECO:0000259" key="6">
    <source>
        <dbReference type="Pfam" id="PF01694"/>
    </source>
</evidence>
<evidence type="ECO:0000256" key="3">
    <source>
        <dbReference type="ARBA" id="ARBA00022989"/>
    </source>
</evidence>
<dbReference type="AlphaFoldDB" id="A0A7W7TXE4"/>
<keyword evidence="4 5" id="KW-0472">Membrane</keyword>
<feature type="transmembrane region" description="Helical" evidence="5">
    <location>
        <begin position="6"/>
        <end position="27"/>
    </location>
</feature>
<evidence type="ECO:0000256" key="2">
    <source>
        <dbReference type="ARBA" id="ARBA00022692"/>
    </source>
</evidence>
<dbReference type="SUPFAM" id="SSF144091">
    <property type="entry name" value="Rhomboid-like"/>
    <property type="match status" value="1"/>
</dbReference>
<keyword evidence="3 5" id="KW-1133">Transmembrane helix</keyword>
<protein>
    <submittedName>
        <fullName evidence="7">Rhomboid protease GluP</fullName>
        <ecNumber evidence="7">3.4.21.105</ecNumber>
    </submittedName>
</protein>
<dbReference type="EC" id="3.4.21.105" evidence="7"/>
<keyword evidence="8" id="KW-1185">Reference proteome</keyword>
<comment type="subcellular location">
    <subcellularLocation>
        <location evidence="1">Membrane</location>
        <topology evidence="1">Multi-pass membrane protein</topology>
    </subcellularLocation>
</comment>
<feature type="transmembrane region" description="Helical" evidence="5">
    <location>
        <begin position="151"/>
        <end position="167"/>
    </location>
</feature>
<dbReference type="InterPro" id="IPR022764">
    <property type="entry name" value="Peptidase_S54_rhomboid_dom"/>
</dbReference>
<feature type="transmembrane region" description="Helical" evidence="5">
    <location>
        <begin position="89"/>
        <end position="112"/>
    </location>
</feature>
<evidence type="ECO:0000256" key="4">
    <source>
        <dbReference type="ARBA" id="ARBA00023136"/>
    </source>
</evidence>
<feature type="transmembrane region" description="Helical" evidence="5">
    <location>
        <begin position="179"/>
        <end position="207"/>
    </location>
</feature>
<name>A0A7W7TXE4_9ACTN</name>
<gene>
    <name evidence="7" type="ORF">GGE06_001921</name>
</gene>
<dbReference type="Pfam" id="PF01694">
    <property type="entry name" value="Rhomboid"/>
    <property type="match status" value="1"/>
</dbReference>
<comment type="caution">
    <text evidence="7">The sequence shown here is derived from an EMBL/GenBank/DDBJ whole genome shotgun (WGS) entry which is preliminary data.</text>
</comment>
<evidence type="ECO:0000313" key="7">
    <source>
        <dbReference type="EMBL" id="MBB4981013.1"/>
    </source>
</evidence>
<accession>A0A7W7TXE4</accession>
<reference evidence="7 8" key="1">
    <citation type="submission" date="2020-08" db="EMBL/GenBank/DDBJ databases">
        <title>Genomic Encyclopedia of Type Strains, Phase III (KMG-III): the genomes of soil and plant-associated and newly described type strains.</title>
        <authorList>
            <person name="Whitman W."/>
        </authorList>
    </citation>
    <scope>NUCLEOTIDE SEQUENCE [LARGE SCALE GENOMIC DNA]</scope>
    <source>
        <strain evidence="7 8">SFB5A</strain>
    </source>
</reference>
<keyword evidence="2 5" id="KW-0812">Transmembrane</keyword>
<evidence type="ECO:0000313" key="8">
    <source>
        <dbReference type="Proteomes" id="UP000582643"/>
    </source>
</evidence>